<dbReference type="EMBL" id="WLYI01000003">
    <property type="protein sequence ID" value="MTD18177.1"/>
    <property type="molecule type" value="Genomic_DNA"/>
</dbReference>
<dbReference type="Proteomes" id="UP000431485">
    <property type="component" value="Unassembled WGS sequence"/>
</dbReference>
<keyword evidence="2" id="KW-1185">Reference proteome</keyword>
<reference evidence="1 2" key="1">
    <citation type="submission" date="2019-11" db="EMBL/GenBank/DDBJ databases">
        <title>Pseudmonas karstica sp. nov. and Pseudomonas spelaei sp. nov. from caves.</title>
        <authorList>
            <person name="Zeman M."/>
        </authorList>
    </citation>
    <scope>NUCLEOTIDE SEQUENCE [LARGE SCALE GENOMIC DNA]</scope>
    <source>
        <strain evidence="1 2">CCM 7891</strain>
    </source>
</reference>
<protein>
    <submittedName>
        <fullName evidence="1">Uncharacterized protein</fullName>
    </submittedName>
</protein>
<proteinExistence type="predicted"/>
<gene>
    <name evidence="1" type="ORF">GIR22_03350</name>
</gene>
<comment type="caution">
    <text evidence="1">The sequence shown here is derived from an EMBL/GenBank/DDBJ whole genome shotgun (WGS) entry which is preliminary data.</text>
</comment>
<evidence type="ECO:0000313" key="2">
    <source>
        <dbReference type="Proteomes" id="UP000431485"/>
    </source>
</evidence>
<dbReference type="OrthoDB" id="9031108at2"/>
<sequence length="124" mass="13715">MTRPVGDHRSAEGIIRANSTLSSFLNGPPSRETLEHLKKQVGDWTPDNPDFDSRADAAFSLAKVTNYVDHLNDRRVGNSDQNGVTDGFTYDAELRHGVAQFRSEASLIEEFGEKGYAVFENLGN</sequence>
<name>A0A7X2UXM1_9PSED</name>
<evidence type="ECO:0000313" key="1">
    <source>
        <dbReference type="EMBL" id="MTD18177.1"/>
    </source>
</evidence>
<accession>A0A7X2UXM1</accession>
<dbReference type="AlphaFoldDB" id="A0A7X2UXM1"/>
<organism evidence="1 2">
    <name type="scientific">Pseudomonas karstica</name>
    <dbReference type="NCBI Taxonomy" id="1055468"/>
    <lineage>
        <taxon>Bacteria</taxon>
        <taxon>Pseudomonadati</taxon>
        <taxon>Pseudomonadota</taxon>
        <taxon>Gammaproteobacteria</taxon>
        <taxon>Pseudomonadales</taxon>
        <taxon>Pseudomonadaceae</taxon>
        <taxon>Pseudomonas</taxon>
    </lineage>
</organism>